<name>A0A843TZ29_COLES</name>
<evidence type="ECO:0000313" key="2">
    <source>
        <dbReference type="EMBL" id="MQL73519.1"/>
    </source>
</evidence>
<gene>
    <name evidence="2" type="ORF">Taro_005869</name>
</gene>
<reference evidence="2" key="1">
    <citation type="submission" date="2017-07" db="EMBL/GenBank/DDBJ databases">
        <title>Taro Niue Genome Assembly and Annotation.</title>
        <authorList>
            <person name="Atibalentja N."/>
            <person name="Keating K."/>
            <person name="Fields C.J."/>
        </authorList>
    </citation>
    <scope>NUCLEOTIDE SEQUENCE</scope>
    <source>
        <strain evidence="2">Niue_2</strain>
        <tissue evidence="2">Leaf</tissue>
    </source>
</reference>
<accession>A0A843TZ29</accession>
<feature type="region of interest" description="Disordered" evidence="1">
    <location>
        <begin position="1"/>
        <end position="44"/>
    </location>
</feature>
<dbReference type="Proteomes" id="UP000652761">
    <property type="component" value="Unassembled WGS sequence"/>
</dbReference>
<evidence type="ECO:0000256" key="1">
    <source>
        <dbReference type="SAM" id="MobiDB-lite"/>
    </source>
</evidence>
<keyword evidence="3" id="KW-1185">Reference proteome</keyword>
<proteinExistence type="predicted"/>
<comment type="caution">
    <text evidence="2">The sequence shown here is derived from an EMBL/GenBank/DDBJ whole genome shotgun (WGS) entry which is preliminary data.</text>
</comment>
<protein>
    <submittedName>
        <fullName evidence="2">Uncharacterized protein</fullName>
    </submittedName>
</protein>
<dbReference type="AlphaFoldDB" id="A0A843TZ29"/>
<sequence length="82" mass="9185">MLCTSPEVRRDSRSEQGEALAPRPAEEQEDEEPKSPSTKEEGDDRCVAIKKALLPTSRSHQSIATPPLSRYKVRILHALRCT</sequence>
<feature type="compositionally biased region" description="Basic and acidic residues" evidence="1">
    <location>
        <begin position="7"/>
        <end position="16"/>
    </location>
</feature>
<evidence type="ECO:0000313" key="3">
    <source>
        <dbReference type="Proteomes" id="UP000652761"/>
    </source>
</evidence>
<organism evidence="2 3">
    <name type="scientific">Colocasia esculenta</name>
    <name type="common">Wild taro</name>
    <name type="synonym">Arum esculentum</name>
    <dbReference type="NCBI Taxonomy" id="4460"/>
    <lineage>
        <taxon>Eukaryota</taxon>
        <taxon>Viridiplantae</taxon>
        <taxon>Streptophyta</taxon>
        <taxon>Embryophyta</taxon>
        <taxon>Tracheophyta</taxon>
        <taxon>Spermatophyta</taxon>
        <taxon>Magnoliopsida</taxon>
        <taxon>Liliopsida</taxon>
        <taxon>Araceae</taxon>
        <taxon>Aroideae</taxon>
        <taxon>Colocasieae</taxon>
        <taxon>Colocasia</taxon>
    </lineage>
</organism>
<feature type="compositionally biased region" description="Basic and acidic residues" evidence="1">
    <location>
        <begin position="33"/>
        <end position="44"/>
    </location>
</feature>
<dbReference type="EMBL" id="NMUH01000171">
    <property type="protein sequence ID" value="MQL73519.1"/>
    <property type="molecule type" value="Genomic_DNA"/>
</dbReference>